<dbReference type="PROSITE" id="PS52034">
    <property type="entry name" value="PEPTIDASE_M32"/>
    <property type="match status" value="1"/>
</dbReference>
<dbReference type="PANTHER" id="PTHR34217">
    <property type="entry name" value="METAL-DEPENDENT CARBOXYPEPTIDASE"/>
    <property type="match status" value="1"/>
</dbReference>
<reference evidence="2 3" key="1">
    <citation type="submission" date="2023-04" db="EMBL/GenBank/DDBJ databases">
        <title>Jannaschia ovalis sp. nov., a marine bacterium isolated from sea tidal flat.</title>
        <authorList>
            <person name="Kwon D.Y."/>
            <person name="Kim J.-J."/>
        </authorList>
    </citation>
    <scope>NUCLEOTIDE SEQUENCE [LARGE SCALE GENOMIC DNA]</scope>
    <source>
        <strain evidence="2 3">GRR-S6-38</strain>
    </source>
</reference>
<dbReference type="Pfam" id="PF02074">
    <property type="entry name" value="Peptidase_M32"/>
    <property type="match status" value="1"/>
</dbReference>
<comment type="catalytic activity">
    <reaction evidence="1">
        <text>Release of a C-terminal amino acid with broad specificity, except for -Pro.</text>
        <dbReference type="EC" id="3.4.17.19"/>
    </reaction>
</comment>
<keyword evidence="1 2" id="KW-0378">Hydrolase</keyword>
<dbReference type="Proteomes" id="UP001243420">
    <property type="component" value="Chromosome"/>
</dbReference>
<dbReference type="CDD" id="cd06460">
    <property type="entry name" value="M32_Taq"/>
    <property type="match status" value="1"/>
</dbReference>
<organism evidence="2 3">
    <name type="scientific">Jannaschia ovalis</name>
    <dbReference type="NCBI Taxonomy" id="3038773"/>
    <lineage>
        <taxon>Bacteria</taxon>
        <taxon>Pseudomonadati</taxon>
        <taxon>Pseudomonadota</taxon>
        <taxon>Alphaproteobacteria</taxon>
        <taxon>Rhodobacterales</taxon>
        <taxon>Roseobacteraceae</taxon>
        <taxon>Jannaschia</taxon>
    </lineage>
</organism>
<keyword evidence="1 2" id="KW-0121">Carboxypeptidase</keyword>
<gene>
    <name evidence="2" type="ORF">P8627_00590</name>
</gene>
<dbReference type="PIRSF" id="PIRSF006615">
    <property type="entry name" value="Zn_crbxpep_Taq"/>
    <property type="match status" value="1"/>
</dbReference>
<dbReference type="SUPFAM" id="SSF55486">
    <property type="entry name" value="Metalloproteases ('zincins'), catalytic domain"/>
    <property type="match status" value="1"/>
</dbReference>
<dbReference type="RefSeq" id="WP_279965542.1">
    <property type="nucleotide sequence ID" value="NZ_CP122537.1"/>
</dbReference>
<comment type="function">
    <text evidence="1">Broad specificity carboxypetidase that releases amino acids sequentially from the C-terminus, including neutral, aromatic, polar and basic residues.</text>
</comment>
<protein>
    <recommendedName>
        <fullName evidence="1">Metal-dependent carboxypeptidase</fullName>
        <ecNumber evidence="1">3.4.17.19</ecNumber>
    </recommendedName>
</protein>
<evidence type="ECO:0000313" key="3">
    <source>
        <dbReference type="Proteomes" id="UP001243420"/>
    </source>
</evidence>
<dbReference type="PANTHER" id="PTHR34217:SF1">
    <property type="entry name" value="CARBOXYPEPTIDASE 1"/>
    <property type="match status" value="1"/>
</dbReference>
<proteinExistence type="inferred from homology"/>
<dbReference type="PRINTS" id="PR00998">
    <property type="entry name" value="CRBOXYPTASET"/>
</dbReference>
<name>A0ABY8LBT3_9RHOB</name>
<keyword evidence="3" id="KW-1185">Reference proteome</keyword>
<evidence type="ECO:0000256" key="1">
    <source>
        <dbReference type="PIRNR" id="PIRNR006615"/>
    </source>
</evidence>
<evidence type="ECO:0000313" key="2">
    <source>
        <dbReference type="EMBL" id="WGH78791.1"/>
    </source>
</evidence>
<keyword evidence="1" id="KW-0482">Metalloprotease</keyword>
<keyword evidence="1" id="KW-0479">Metal-binding</keyword>
<dbReference type="InterPro" id="IPR001333">
    <property type="entry name" value="Peptidase_M32_Taq"/>
</dbReference>
<dbReference type="Gene3D" id="1.10.1370.30">
    <property type="match status" value="1"/>
</dbReference>
<comment type="similarity">
    <text evidence="1">Belongs to the peptidase M32 family.</text>
</comment>
<sequence>MAAYDDLMAHARVTEALGQVAGRTGWDQETTMPKGAAPQRAEEMAALEEVLHARRTDPQVGDWLDAAEAPDTQGAANLRLMRRAYVRNRKVPGRLAAEIARVTSLGQGVWAAARAADDPAPFLPVLAEIVRLRREEGAALAEGGDVYDALMQDYEPGAKSDEMAAMFDALRPRLVELRATALDAAPAPRLSGHFPEAAQIALAHEIAQAFGYDLQRGRIDRAVHPFSSGSGLDVRITTRVDEADPLNCIYSTIHEVGHACYEQNIAADHRLTPLGRGVSMGVHESQSRSYENQIGRSEAYCGWLYGRMRDRFGEIGVGSERDFYRAVNAVHSGYIRTEADELHYNLHVMLRFDLERALLRGDLDVEDLEAAWNDRYAADFGQAVDRPSNGFLQDVHWSVGLMGYFPTYSLGNLYAGCLFAALRGELPDLDAALAQGDPSPATGWMAERLQRFGGLREPVETIAHATGDAPSAEPLLRYLEAKFGDLYG</sequence>
<dbReference type="GO" id="GO:0004180">
    <property type="term" value="F:carboxypeptidase activity"/>
    <property type="evidence" value="ECO:0007669"/>
    <property type="project" value="UniProtKB-KW"/>
</dbReference>
<keyword evidence="1" id="KW-0645">Protease</keyword>
<dbReference type="EMBL" id="CP122537">
    <property type="protein sequence ID" value="WGH78791.1"/>
    <property type="molecule type" value="Genomic_DNA"/>
</dbReference>
<accession>A0ABY8LBT3</accession>
<dbReference type="EC" id="3.4.17.19" evidence="1"/>